<evidence type="ECO:0000313" key="2">
    <source>
        <dbReference type="EMBL" id="ACL64678.1"/>
    </source>
</evidence>
<protein>
    <recommendedName>
        <fullName evidence="4">Cbb3-type cytochrome c oxidase subunit CcoP N-terminal domain-containing protein</fullName>
    </recommendedName>
</protein>
<keyword evidence="3" id="KW-1185">Reference proteome</keyword>
<accession>B8JGK7</accession>
<feature type="transmembrane region" description="Helical" evidence="1">
    <location>
        <begin position="66"/>
        <end position="85"/>
    </location>
</feature>
<sequence length="92" mass="10100">MSEELDDLTKFEAKDTSHTLPVGWLALFWGLIVFGAYYYWAYTPALGGWSQAKDLETGGASAGANLLWTIAFTAVPALVAIWMGLTQKKKAR</sequence>
<dbReference type="RefSeq" id="WP_012632652.1">
    <property type="nucleotide sequence ID" value="NC_011891.1"/>
</dbReference>
<proteinExistence type="predicted"/>
<dbReference type="AlphaFoldDB" id="B8JGK7"/>
<keyword evidence="1" id="KW-0812">Transmembrane</keyword>
<evidence type="ECO:0000313" key="3">
    <source>
        <dbReference type="Proteomes" id="UP000007089"/>
    </source>
</evidence>
<dbReference type="Proteomes" id="UP000007089">
    <property type="component" value="Chromosome"/>
</dbReference>
<name>B8JGK7_ANAD2</name>
<keyword evidence="1" id="KW-0472">Membrane</keyword>
<reference evidence="2" key="1">
    <citation type="submission" date="2009-01" db="EMBL/GenBank/DDBJ databases">
        <title>Complete sequence of Anaeromyxobacter dehalogenans 2CP-1.</title>
        <authorList>
            <consortium name="US DOE Joint Genome Institute"/>
            <person name="Lucas S."/>
            <person name="Copeland A."/>
            <person name="Lapidus A."/>
            <person name="Glavina del Rio T."/>
            <person name="Dalin E."/>
            <person name="Tice H."/>
            <person name="Bruce D."/>
            <person name="Goodwin L."/>
            <person name="Pitluck S."/>
            <person name="Saunders E."/>
            <person name="Brettin T."/>
            <person name="Detter J.C."/>
            <person name="Han C."/>
            <person name="Larimer F."/>
            <person name="Land M."/>
            <person name="Hauser L."/>
            <person name="Kyrpides N."/>
            <person name="Ovchinnikova G."/>
            <person name="Beliaev A.S."/>
            <person name="Richardson P."/>
        </authorList>
    </citation>
    <scope>NUCLEOTIDE SEQUENCE</scope>
    <source>
        <strain evidence="2">2CP-1</strain>
    </source>
</reference>
<evidence type="ECO:0000256" key="1">
    <source>
        <dbReference type="SAM" id="Phobius"/>
    </source>
</evidence>
<dbReference type="KEGG" id="acp:A2cp1_1334"/>
<feature type="transmembrane region" description="Helical" evidence="1">
    <location>
        <begin position="20"/>
        <end position="40"/>
    </location>
</feature>
<organism evidence="2 3">
    <name type="scientific">Anaeromyxobacter dehalogenans (strain ATCC BAA-258 / DSM 21875 / 2CP-1)</name>
    <dbReference type="NCBI Taxonomy" id="455488"/>
    <lineage>
        <taxon>Bacteria</taxon>
        <taxon>Pseudomonadati</taxon>
        <taxon>Myxococcota</taxon>
        <taxon>Myxococcia</taxon>
        <taxon>Myxococcales</taxon>
        <taxon>Cystobacterineae</taxon>
        <taxon>Anaeromyxobacteraceae</taxon>
        <taxon>Anaeromyxobacter</taxon>
    </lineage>
</organism>
<dbReference type="HOGENOM" id="CLU_2406899_0_0_7"/>
<evidence type="ECO:0008006" key="4">
    <source>
        <dbReference type="Google" id="ProtNLM"/>
    </source>
</evidence>
<gene>
    <name evidence="2" type="ordered locus">A2cp1_1334</name>
</gene>
<dbReference type="EMBL" id="CP001359">
    <property type="protein sequence ID" value="ACL64678.1"/>
    <property type="molecule type" value="Genomic_DNA"/>
</dbReference>
<keyword evidence="1" id="KW-1133">Transmembrane helix</keyword>